<dbReference type="Pfam" id="PF25019">
    <property type="entry name" value="LRR_R13L1-DRL21"/>
    <property type="match status" value="1"/>
</dbReference>
<evidence type="ECO:0008006" key="7">
    <source>
        <dbReference type="Google" id="ProtNLM"/>
    </source>
</evidence>
<evidence type="ECO:0000259" key="4">
    <source>
        <dbReference type="Pfam" id="PF25019"/>
    </source>
</evidence>
<feature type="domain" description="Disease resistance R13L4/SHOC-2-like LRR" evidence="3">
    <location>
        <begin position="239"/>
        <end position="317"/>
    </location>
</feature>
<dbReference type="Proteomes" id="UP000316621">
    <property type="component" value="Chromosome 3"/>
</dbReference>
<dbReference type="InterPro" id="IPR055414">
    <property type="entry name" value="LRR_R13L4/SHOC2-like"/>
</dbReference>
<evidence type="ECO:0000259" key="2">
    <source>
        <dbReference type="Pfam" id="PF23559"/>
    </source>
</evidence>
<feature type="domain" description="R13L1/DRL21-like LRR repeat region" evidence="4">
    <location>
        <begin position="368"/>
        <end position="420"/>
    </location>
</feature>
<dbReference type="PANTHER" id="PTHR47186:SF3">
    <property type="entry name" value="OS09G0267800 PROTEIN"/>
    <property type="match status" value="1"/>
</dbReference>
<dbReference type="InterPro" id="IPR058922">
    <property type="entry name" value="WHD_DRP"/>
</dbReference>
<sequence>MIRLWMAEGFIHPSDGGYRNSLEDIGNNYFLSLFSGSFFQDVKRDITLGDIETFKMHDLVHDLALSVVGSHEVATLNTNAIENDVSQARRLRLIMEGIPNKEFDVLNSATKLRTIFFQKTGFVFPSPLNNKCLRVIHGLDGGPKAISFNLKFKHMRYLDLSYSNLEENVHAAEFIHQLYYLQTLNLHKSRNVQKILKEGIGSLINLRHIDISSSDANLLPYSITMLTNLQTLNIKGCKGIRELPRNIGYLDNLPSLDISYTNISALPDSIPLLDHLTKFNFKWCYELKVLPHNFGALTQLRSLDLIDVKDLVELRNLEYWGRADNLRMPSGIEKLTRLEVLEPFIVMRKEDDISIADTCSYNSSSSTIHQLAHLNSLQRLKIVNLENVRGGKIEAERAKLKDKQHIQHLYLEWKYKKEEEVAGKSVDRHRGINELRFRDTDIIQMSLKAIEERS</sequence>
<keyword evidence="1" id="KW-0677">Repeat</keyword>
<dbReference type="SUPFAM" id="SSF52058">
    <property type="entry name" value="L domain-like"/>
    <property type="match status" value="1"/>
</dbReference>
<feature type="domain" description="Disease resistance protein winged helix" evidence="2">
    <location>
        <begin position="1"/>
        <end position="64"/>
    </location>
</feature>
<evidence type="ECO:0000259" key="3">
    <source>
        <dbReference type="Pfam" id="PF23598"/>
    </source>
</evidence>
<evidence type="ECO:0000313" key="6">
    <source>
        <dbReference type="Proteomes" id="UP000316621"/>
    </source>
</evidence>
<keyword evidence="6" id="KW-1185">Reference proteome</keyword>
<proteinExistence type="predicted"/>
<dbReference type="Pfam" id="PF23598">
    <property type="entry name" value="LRR_14"/>
    <property type="match status" value="1"/>
</dbReference>
<dbReference type="EMBL" id="CM010717">
    <property type="protein sequence ID" value="RZC54364.1"/>
    <property type="molecule type" value="Genomic_DNA"/>
</dbReference>
<reference evidence="5 6" key="1">
    <citation type="journal article" date="2018" name="Science">
        <title>The opium poppy genome and morphinan production.</title>
        <authorList>
            <person name="Guo L."/>
            <person name="Winzer T."/>
            <person name="Yang X."/>
            <person name="Li Y."/>
            <person name="Ning Z."/>
            <person name="He Z."/>
            <person name="Teodor R."/>
            <person name="Lu Y."/>
            <person name="Bowser T.A."/>
            <person name="Graham I.A."/>
            <person name="Ye K."/>
        </authorList>
    </citation>
    <scope>NUCLEOTIDE SEQUENCE [LARGE SCALE GENOMIC DNA]</scope>
    <source>
        <strain evidence="6">cv. HN1</strain>
        <tissue evidence="5">Leaves</tissue>
    </source>
</reference>
<dbReference type="Gramene" id="RZC54364">
    <property type="protein sequence ID" value="RZC54364"/>
    <property type="gene ID" value="C5167_013216"/>
</dbReference>
<accession>A0A4Y7IZP7</accession>
<dbReference type="InterPro" id="IPR032675">
    <property type="entry name" value="LRR_dom_sf"/>
</dbReference>
<dbReference type="Gene3D" id="3.80.10.10">
    <property type="entry name" value="Ribonuclease Inhibitor"/>
    <property type="match status" value="2"/>
</dbReference>
<evidence type="ECO:0000313" key="5">
    <source>
        <dbReference type="EMBL" id="RZC54364.1"/>
    </source>
</evidence>
<dbReference type="InterPro" id="IPR056789">
    <property type="entry name" value="LRR_R13L1-DRL21"/>
</dbReference>
<dbReference type="OMA" id="NYIRIEY"/>
<organism evidence="5 6">
    <name type="scientific">Papaver somniferum</name>
    <name type="common">Opium poppy</name>
    <dbReference type="NCBI Taxonomy" id="3469"/>
    <lineage>
        <taxon>Eukaryota</taxon>
        <taxon>Viridiplantae</taxon>
        <taxon>Streptophyta</taxon>
        <taxon>Embryophyta</taxon>
        <taxon>Tracheophyta</taxon>
        <taxon>Spermatophyta</taxon>
        <taxon>Magnoliopsida</taxon>
        <taxon>Ranunculales</taxon>
        <taxon>Papaveraceae</taxon>
        <taxon>Papaveroideae</taxon>
        <taxon>Papaver</taxon>
    </lineage>
</organism>
<evidence type="ECO:0000256" key="1">
    <source>
        <dbReference type="ARBA" id="ARBA00022737"/>
    </source>
</evidence>
<dbReference type="Pfam" id="PF23559">
    <property type="entry name" value="WHD_DRP"/>
    <property type="match status" value="1"/>
</dbReference>
<protein>
    <recommendedName>
        <fullName evidence="7">NB-ARC domain-containing protein</fullName>
    </recommendedName>
</protein>
<name>A0A4Y7IZP7_PAPSO</name>
<dbReference type="PANTHER" id="PTHR47186">
    <property type="entry name" value="LEUCINE-RICH REPEAT-CONTAINING PROTEIN 57"/>
    <property type="match status" value="1"/>
</dbReference>
<dbReference type="AlphaFoldDB" id="A0A4Y7IZP7"/>
<dbReference type="STRING" id="3469.A0A4Y7IZP7"/>
<gene>
    <name evidence="5" type="ORF">C5167_013216</name>
</gene>